<dbReference type="GO" id="GO:0004527">
    <property type="term" value="F:exonuclease activity"/>
    <property type="evidence" value="ECO:0007669"/>
    <property type="project" value="UniProtKB-KW"/>
</dbReference>
<dbReference type="Pfam" id="PF13307">
    <property type="entry name" value="Helicase_C_2"/>
    <property type="match status" value="1"/>
</dbReference>
<proteinExistence type="inferred from homology"/>
<dbReference type="Pfam" id="PF06733">
    <property type="entry name" value="DEAD_2"/>
    <property type="match status" value="1"/>
</dbReference>
<evidence type="ECO:0000313" key="15">
    <source>
        <dbReference type="EMBL" id="CAH1193781.1"/>
    </source>
</evidence>
<evidence type="ECO:0000313" key="16">
    <source>
        <dbReference type="Proteomes" id="UP000838686"/>
    </source>
</evidence>
<dbReference type="SUPFAM" id="SSF52540">
    <property type="entry name" value="P-loop containing nucleoside triphosphate hydrolases"/>
    <property type="match status" value="1"/>
</dbReference>
<keyword evidence="7" id="KW-0067">ATP-binding</keyword>
<evidence type="ECO:0000256" key="5">
    <source>
        <dbReference type="ARBA" id="ARBA00022801"/>
    </source>
</evidence>
<keyword evidence="4" id="KW-0227">DNA damage</keyword>
<dbReference type="EC" id="3.1.-.-" evidence="15"/>
<dbReference type="Gene3D" id="3.90.320.10">
    <property type="match status" value="1"/>
</dbReference>
<protein>
    <submittedName>
        <fullName evidence="15">3'-5' exonuclease DinG</fullName>
        <ecNumber evidence="15">3.1.-.-</ecNumber>
    </submittedName>
</protein>
<organism evidence="15 16">
    <name type="scientific">Paenibacillus plantiphilus</name>
    <dbReference type="NCBI Taxonomy" id="2905650"/>
    <lineage>
        <taxon>Bacteria</taxon>
        <taxon>Bacillati</taxon>
        <taxon>Bacillota</taxon>
        <taxon>Bacilli</taxon>
        <taxon>Bacillales</taxon>
        <taxon>Paenibacillaceae</taxon>
        <taxon>Paenibacillus</taxon>
    </lineage>
</organism>
<dbReference type="InterPro" id="IPR042493">
    <property type="entry name" value="XPD_DNA_FeS"/>
</dbReference>
<keyword evidence="3" id="KW-0547">Nucleotide-binding</keyword>
<dbReference type="PANTHER" id="PTHR11472">
    <property type="entry name" value="DNA REPAIR DEAD HELICASE RAD3/XP-D SUBFAMILY MEMBER"/>
    <property type="match status" value="1"/>
</dbReference>
<evidence type="ECO:0000256" key="13">
    <source>
        <dbReference type="ARBA" id="ARBA00038058"/>
    </source>
</evidence>
<keyword evidence="2" id="KW-0479">Metal-binding</keyword>
<dbReference type="InterPro" id="IPR010614">
    <property type="entry name" value="RAD3-like_helicase_DEAD"/>
</dbReference>
<keyword evidence="15" id="KW-0540">Nuclease</keyword>
<evidence type="ECO:0000256" key="2">
    <source>
        <dbReference type="ARBA" id="ARBA00022723"/>
    </source>
</evidence>
<reference evidence="15" key="1">
    <citation type="submission" date="2022-01" db="EMBL/GenBank/DDBJ databases">
        <authorList>
            <person name="Criscuolo A."/>
        </authorList>
    </citation>
    <scope>NUCLEOTIDE SEQUENCE</scope>
    <source>
        <strain evidence="15">CIP111893</strain>
    </source>
</reference>
<keyword evidence="12" id="KW-0413">Isomerase</keyword>
<keyword evidence="1" id="KW-0004">4Fe-4S</keyword>
<sequence>MEYVYRSGDIESGFRTSAALTEGTKIHQNIQKQYSEHDEKEVYLSAEIMYNELRFVIDGRCDGILATEDGWTIDEIKSTSISLDVMTRQRHPVHWAQAKCYAYMVAIAREASRMRVQLTYVHTATEEQKRFVEEWTIEELELFMREMVGGYYPYAKLRTEHERERDRSMKELPFPFDNYREGQRKLAGAVYQSIADGHKLFARAPTGIGKTISTLFPSMKAIGEGLLKRVFYLTARTITRTAAEEALALMRFKGLHMHAVTITAKEKACLQDEMICSKEHCPYADGYYDRVNGAMLDMLSNEGLMNRKVIERYAIKHSVCPFEFSLDAAYASDVIIGDYNYIFDPRVSLKRLFEEGKRQSALLIDEAHNLVDRAREMYSSMLRKSDFLLLQRAYKGVHPALHASAKAVNDYFIALRKRQGQSRENVVKELPQPLVELLDVFLAGAEQELIASRGGQSGNSQLLDTYYAATSFVRIAKLYDERYVTYTEVAQNEVEMKLYCLDPSHQLQQMGKGYRSHIFFSATLSPISYYMDVLGGDGEGDYSVSVPSPFSQEQLQVFVKPQSTRYQDRDRSIEPIAALIHEFASKRPGNYLVFFPSYEYMNRVYEMFLQQDQQLSTIVQHAHMSEEERESFLAAFQADRNGTFVGFAVMGGIFSEGIDLVGDRLNGVVIVGVGLPQLGLERNIMKDYYNGQGKNGYDYAYVLPGMNKVLQAGGRLIRSEHDQGRLLLIDDRYLQPQYNRLLPQEWKDYTIL</sequence>
<dbReference type="Gene3D" id="1.10.275.40">
    <property type="match status" value="1"/>
</dbReference>
<evidence type="ECO:0000256" key="11">
    <source>
        <dbReference type="ARBA" id="ARBA00023204"/>
    </source>
</evidence>
<evidence type="ECO:0000256" key="6">
    <source>
        <dbReference type="ARBA" id="ARBA00022806"/>
    </source>
</evidence>
<dbReference type="InterPro" id="IPR006555">
    <property type="entry name" value="ATP-dep_Helicase_C"/>
</dbReference>
<dbReference type="PROSITE" id="PS51193">
    <property type="entry name" value="HELICASE_ATP_BIND_2"/>
    <property type="match status" value="1"/>
</dbReference>
<dbReference type="Proteomes" id="UP000838686">
    <property type="component" value="Unassembled WGS sequence"/>
</dbReference>
<comment type="caution">
    <text evidence="15">The sequence shown here is derived from an EMBL/GenBank/DDBJ whole genome shotgun (WGS) entry which is preliminary data.</text>
</comment>
<dbReference type="InterPro" id="IPR027417">
    <property type="entry name" value="P-loop_NTPase"/>
</dbReference>
<keyword evidence="10" id="KW-0238">DNA-binding</keyword>
<keyword evidence="9" id="KW-0411">Iron-sulfur</keyword>
<evidence type="ECO:0000256" key="9">
    <source>
        <dbReference type="ARBA" id="ARBA00023014"/>
    </source>
</evidence>
<comment type="similarity">
    <text evidence="13">Belongs to the helicase family. DinG subfamily.</text>
</comment>
<evidence type="ECO:0000256" key="4">
    <source>
        <dbReference type="ARBA" id="ARBA00022763"/>
    </source>
</evidence>
<dbReference type="SMART" id="SM00488">
    <property type="entry name" value="DEXDc2"/>
    <property type="match status" value="1"/>
</dbReference>
<name>A0ABN8G132_9BACL</name>
<dbReference type="SMART" id="SM00491">
    <property type="entry name" value="HELICc2"/>
    <property type="match status" value="1"/>
</dbReference>
<evidence type="ECO:0000256" key="1">
    <source>
        <dbReference type="ARBA" id="ARBA00022485"/>
    </source>
</evidence>
<dbReference type="InterPro" id="IPR045028">
    <property type="entry name" value="DinG/Rad3-like"/>
</dbReference>
<keyword evidence="15" id="KW-0269">Exonuclease</keyword>
<evidence type="ECO:0000256" key="10">
    <source>
        <dbReference type="ARBA" id="ARBA00023125"/>
    </source>
</evidence>
<dbReference type="PANTHER" id="PTHR11472:SF34">
    <property type="entry name" value="REGULATOR OF TELOMERE ELONGATION HELICASE 1"/>
    <property type="match status" value="1"/>
</dbReference>
<keyword evidence="8" id="KW-0408">Iron</keyword>
<keyword evidence="16" id="KW-1185">Reference proteome</keyword>
<dbReference type="Gene3D" id="3.40.50.300">
    <property type="entry name" value="P-loop containing nucleotide triphosphate hydrolases"/>
    <property type="match status" value="2"/>
</dbReference>
<evidence type="ECO:0000256" key="12">
    <source>
        <dbReference type="ARBA" id="ARBA00023235"/>
    </source>
</evidence>
<feature type="domain" description="Helicase ATP-binding" evidence="14">
    <location>
        <begin position="169"/>
        <end position="434"/>
    </location>
</feature>
<keyword evidence="11" id="KW-0234">DNA repair</keyword>
<accession>A0ABN8G132</accession>
<evidence type="ECO:0000259" key="14">
    <source>
        <dbReference type="PROSITE" id="PS51193"/>
    </source>
</evidence>
<evidence type="ECO:0000256" key="7">
    <source>
        <dbReference type="ARBA" id="ARBA00022840"/>
    </source>
</evidence>
<dbReference type="InterPro" id="IPR014013">
    <property type="entry name" value="Helic_SF1/SF2_ATP-bd_DinG/Rad3"/>
</dbReference>
<dbReference type="Gene3D" id="1.10.30.20">
    <property type="entry name" value="Bacterial XPD DNA helicase, FeS cluster domain"/>
    <property type="match status" value="1"/>
</dbReference>
<gene>
    <name evidence="15" type="primary">dinG_1</name>
    <name evidence="15" type="ORF">PAECIP111893_00552</name>
</gene>
<dbReference type="InterPro" id="IPR006554">
    <property type="entry name" value="Helicase-like_DEXD_c2"/>
</dbReference>
<evidence type="ECO:0000256" key="3">
    <source>
        <dbReference type="ARBA" id="ARBA00022741"/>
    </source>
</evidence>
<dbReference type="EMBL" id="CAKMMF010000002">
    <property type="protein sequence ID" value="CAH1193781.1"/>
    <property type="molecule type" value="Genomic_DNA"/>
</dbReference>
<evidence type="ECO:0000256" key="8">
    <source>
        <dbReference type="ARBA" id="ARBA00023004"/>
    </source>
</evidence>
<keyword evidence="6" id="KW-0347">Helicase</keyword>
<dbReference type="InterPro" id="IPR011604">
    <property type="entry name" value="PDDEXK-like_dom_sf"/>
</dbReference>
<keyword evidence="5 15" id="KW-0378">Hydrolase</keyword>